<name>A0A100VUR4_9MYCO</name>
<dbReference type="Gene3D" id="3.40.50.300">
    <property type="entry name" value="P-loop containing nucleotide triphosphate hydrolases"/>
    <property type="match status" value="1"/>
</dbReference>
<dbReference type="PANTHER" id="PTHR34301:SF8">
    <property type="entry name" value="ATPASE DOMAIN-CONTAINING PROTEIN"/>
    <property type="match status" value="1"/>
</dbReference>
<gene>
    <name evidence="2" type="ORF">RMCB_0504</name>
</gene>
<comment type="caution">
    <text evidence="2">The sequence shown here is derived from an EMBL/GenBank/DDBJ whole genome shotgun (WGS) entry which is preliminary data.</text>
</comment>
<dbReference type="SUPFAM" id="SSF52540">
    <property type="entry name" value="P-loop containing nucleoside triphosphate hydrolases"/>
    <property type="match status" value="1"/>
</dbReference>
<feature type="domain" description="AAA+ ATPase" evidence="1">
    <location>
        <begin position="36"/>
        <end position="207"/>
    </location>
</feature>
<dbReference type="InterPro" id="IPR027417">
    <property type="entry name" value="P-loop_NTPase"/>
</dbReference>
<evidence type="ECO:0000259" key="1">
    <source>
        <dbReference type="SMART" id="SM00382"/>
    </source>
</evidence>
<dbReference type="SMART" id="SM00382">
    <property type="entry name" value="AAA"/>
    <property type="match status" value="1"/>
</dbReference>
<dbReference type="InterPro" id="IPR003593">
    <property type="entry name" value="AAA+_ATPase"/>
</dbReference>
<sequence>MTWPIRPMSLVVGGIVPPANVVGRVREEQEILASLPAGGAALVGDRRHGKTSLARLVAHTARQQGLTVVSVSAERQTYAEFVTALAGELGRIDNALRHEVERWKVAFVTGPIRFERTQAEAALDDLLQRAVSRAERGPLVLFIDEVTVLARNLEREKPGGGDAFLHLLRRFRQDNTGRLATVLSGSIGFHHVSEDALSSVNDIRKVTVGPIRHDHATYLAECLLLGAQVATTDRHRVAESIAAAAENVPYYIQHLVAASAQAGLVDPDRIPDLLRAAIIDPHDPWDLRHYRDRLRNYYGDDAAAIADLLDIYAHSSDALSVDATAHLLQSEGSPIRNRDQLVSFIERLEQDHYLRRVGDDDCFASGLVKAAWLAMRR</sequence>
<protein>
    <recommendedName>
        <fullName evidence="1">AAA+ ATPase domain-containing protein</fullName>
    </recommendedName>
</protein>
<dbReference type="STRING" id="146020.RMCB_0504"/>
<organism evidence="2 3">
    <name type="scientific">Mycolicibacterium brisbanense</name>
    <dbReference type="NCBI Taxonomy" id="146020"/>
    <lineage>
        <taxon>Bacteria</taxon>
        <taxon>Bacillati</taxon>
        <taxon>Actinomycetota</taxon>
        <taxon>Actinomycetes</taxon>
        <taxon>Mycobacteriales</taxon>
        <taxon>Mycobacteriaceae</taxon>
        <taxon>Mycolicibacterium</taxon>
    </lineage>
</organism>
<dbReference type="AlphaFoldDB" id="A0A100VUR4"/>
<reference evidence="3" key="1">
    <citation type="journal article" date="2016" name="Genome Announc.">
        <title>Draft Genome Sequences of Five Rapidly Growing Mycobacterium Species, M. thermoresistibile, M. fortuitum subsp. acetamidolyticum, M. canariasense, M. brisbanense, and M. novocastrense.</title>
        <authorList>
            <person name="Katahira K."/>
            <person name="Ogura Y."/>
            <person name="Gotoh Y."/>
            <person name="Hayashi T."/>
        </authorList>
    </citation>
    <scope>NUCLEOTIDE SEQUENCE [LARGE SCALE GENOMIC DNA]</scope>
    <source>
        <strain evidence="3">JCM15654</strain>
    </source>
</reference>
<proteinExistence type="predicted"/>
<accession>A0A100VUR4</accession>
<dbReference type="GO" id="GO:0016887">
    <property type="term" value="F:ATP hydrolysis activity"/>
    <property type="evidence" value="ECO:0007669"/>
    <property type="project" value="InterPro"/>
</dbReference>
<evidence type="ECO:0000313" key="3">
    <source>
        <dbReference type="Proteomes" id="UP000069620"/>
    </source>
</evidence>
<reference evidence="3" key="2">
    <citation type="submission" date="2016-02" db="EMBL/GenBank/DDBJ databases">
        <title>Draft genome sequence of five rapidly growing Mycobacterium species.</title>
        <authorList>
            <person name="Katahira K."/>
            <person name="Gotou Y."/>
            <person name="Iida K."/>
            <person name="Ogura Y."/>
            <person name="Hayashi T."/>
        </authorList>
    </citation>
    <scope>NUCLEOTIDE SEQUENCE [LARGE SCALE GENOMIC DNA]</scope>
    <source>
        <strain evidence="3">JCM15654</strain>
    </source>
</reference>
<dbReference type="PANTHER" id="PTHR34301">
    <property type="entry name" value="DNA-BINDING PROTEIN-RELATED"/>
    <property type="match status" value="1"/>
</dbReference>
<dbReference type="EMBL" id="BCSX01000007">
    <property type="protein sequence ID" value="GAS86408.1"/>
    <property type="molecule type" value="Genomic_DNA"/>
</dbReference>
<dbReference type="Pfam" id="PF13401">
    <property type="entry name" value="AAA_22"/>
    <property type="match status" value="1"/>
</dbReference>
<dbReference type="InterPro" id="IPR049945">
    <property type="entry name" value="AAA_22"/>
</dbReference>
<dbReference type="Proteomes" id="UP000069620">
    <property type="component" value="Unassembled WGS sequence"/>
</dbReference>
<evidence type="ECO:0000313" key="2">
    <source>
        <dbReference type="EMBL" id="GAS86408.1"/>
    </source>
</evidence>
<keyword evidence="3" id="KW-1185">Reference proteome</keyword>